<organism evidence="1 2">
    <name type="scientific">Pseudopedobacter beijingensis</name>
    <dbReference type="NCBI Taxonomy" id="1207056"/>
    <lineage>
        <taxon>Bacteria</taxon>
        <taxon>Pseudomonadati</taxon>
        <taxon>Bacteroidota</taxon>
        <taxon>Sphingobacteriia</taxon>
        <taxon>Sphingobacteriales</taxon>
        <taxon>Sphingobacteriaceae</taxon>
        <taxon>Pseudopedobacter</taxon>
    </lineage>
</organism>
<protein>
    <submittedName>
        <fullName evidence="1">DUF4249 family protein</fullName>
    </submittedName>
</protein>
<evidence type="ECO:0000313" key="2">
    <source>
        <dbReference type="Proteomes" id="UP001597118"/>
    </source>
</evidence>
<evidence type="ECO:0000313" key="1">
    <source>
        <dbReference type="EMBL" id="MFD1629251.1"/>
    </source>
</evidence>
<accession>A0ABW4I929</accession>
<sequence>MLNLRFLYILILLTLLQGCKQEDENNLADYKPKFVVEGWIEEDGYPYVILTHNLPFFVTLDSAQLSQAIIRWAKVTVSDGITTEILTSRKDDRYSPPYLYKGNEIKGERKKKYTLKVEYAGNILTAETSIPTSVEVDAIWFTDKENHKKQLNIRFNDPPEEKNYYRVYTRTQNDKIFYPTLLSVQDDKYFNGKSLTLNINRGMKNNLTVKHEPYFTKGDTVYIKFATIPKEGFDFWSSFNDEVINASNPLIGTTGKISHNINGPGIGIWCGYAPKVYRVIAQ</sequence>
<reference evidence="2" key="1">
    <citation type="journal article" date="2019" name="Int. J. Syst. Evol. Microbiol.">
        <title>The Global Catalogue of Microorganisms (GCM) 10K type strain sequencing project: providing services to taxonomists for standard genome sequencing and annotation.</title>
        <authorList>
            <consortium name="The Broad Institute Genomics Platform"/>
            <consortium name="The Broad Institute Genome Sequencing Center for Infectious Disease"/>
            <person name="Wu L."/>
            <person name="Ma J."/>
        </authorList>
    </citation>
    <scope>NUCLEOTIDE SEQUENCE [LARGE SCALE GENOMIC DNA]</scope>
    <source>
        <strain evidence="2">CCUG 53762</strain>
    </source>
</reference>
<proteinExistence type="predicted"/>
<dbReference type="EMBL" id="JBHUDG010000004">
    <property type="protein sequence ID" value="MFD1629251.1"/>
    <property type="molecule type" value="Genomic_DNA"/>
</dbReference>
<dbReference type="RefSeq" id="WP_379661632.1">
    <property type="nucleotide sequence ID" value="NZ_JBHUDG010000004.1"/>
</dbReference>
<gene>
    <name evidence="1" type="ORF">ACFSAH_05135</name>
</gene>
<dbReference type="PROSITE" id="PS51257">
    <property type="entry name" value="PROKAR_LIPOPROTEIN"/>
    <property type="match status" value="1"/>
</dbReference>
<name>A0ABW4I929_9SPHI</name>
<keyword evidence="2" id="KW-1185">Reference proteome</keyword>
<dbReference type="InterPro" id="IPR025345">
    <property type="entry name" value="DUF4249"/>
</dbReference>
<dbReference type="Proteomes" id="UP001597118">
    <property type="component" value="Unassembled WGS sequence"/>
</dbReference>
<comment type="caution">
    <text evidence="1">The sequence shown here is derived from an EMBL/GenBank/DDBJ whole genome shotgun (WGS) entry which is preliminary data.</text>
</comment>
<dbReference type="Pfam" id="PF14054">
    <property type="entry name" value="DUF4249"/>
    <property type="match status" value="1"/>
</dbReference>